<dbReference type="SUPFAM" id="SSF52058">
    <property type="entry name" value="L domain-like"/>
    <property type="match status" value="2"/>
</dbReference>
<accession>A0A5E4G9T9</accession>
<sequence>MALVGEAFLSASVQVLCEKIGSREFRDLFRGKKLDESLVKKLKITLLSLNAVLNDAEEKQFTNTYVKEWLDELQDAVFDADDLLDEVNAEVLRCKVEAEYRTVKTQVWNFLSTSLNPFYQGMNARIQELFDRLEHLAKQKDFLGLREGVVGRKVSQRTPTTSLVDESCVYGRDGDKEKLMKLLLSDDASDKDVSVITIVGMGGVGKTTLAQLLYNDEKVKEHFNLRTWAYVSEAFDVTRVTKTLLESVSSKAYDNKDLSFLQVELGQQIKGKKFLFVLDDLWNENYGDLSLLQRPFASGASGSWVIVTTRNESVAARIRTVPIHFLEQLSNEDCWLLLSKHAFENGNSSAHLELEEVGKKIASKCNGLPLAAETLGGLLRFNTNFGEWNSILNSNIWELPPEKCNTIPALRLSYYYLPTHLKRCFAYCSIFPKGYKFQKEDIVLLWVAESLIPQAESEKRMEELTKKYFDDLLSRSFFQRSRYEESKFTMHDLINDLAMSVARESCLRWEGGESHEVLKRVRHLSYASGQFDCAVKFEPLYEVKHLRSFLPLGRERLTGYISKRVLHKSLPNLTCLRMLKLSNYGNIVELPNSIGNLIHLRHLDLSNTAIKRLPATICTLYSLQTLLLVGCESLFELPADMRKLINLRHLDCSGTQIEEMPVKMSRLKSLRTLTTFVVGKSTGSTIGELGELSHLGGKLSILKLDNVVDGRDALQANLKNKQDLKDLELAWGSKEADHSEKLRDVLDKLQPGMNLEKLTIKHYGGTSFPNWLGHSALNKIKVLRLEGCRYCFELPPLGQLPSLKELNICRMEFLRTLGPEFYGQPFQPFQSLEMMEFREMAEWEEWVPSGSEGPNFPRLRRLILSRCPKLRGSLPCDLPCLKELSVKGCGVLHDQRATATTSTSTSLNYNSLEELEIEDGCQTGLLSLLETKLLSRLYVRRFNDIQCLPNINRLQSLSLWRCPRLLSFPEDGLPTSLTSLEINSCRRLEFLPHEMLAQLTALDSLTLWNSCDSMRSFPLGIFPKLTTLDIRNCENLESLCLIEEEGAVENLSHLNNLNIEGCPNLVCFPQGGLPTPNLTQLCFSRCEKLKSLPERIHTLTALRLLDIRDLPNLESIADDGGLPPNLRYFTIENCERLRASSSSVGDYCNWGLQALVALKFLKIGGRGSDEILETLLRQQLLPTTLQSLHIKELSTLKSLDGRGLAHLTFLRSLSIGRCDSLEFLPGEALQHLTSLQELYISKCPSLQFLPEEGMPPSLSYLHIYKCSGLEKMYQNKTRQDHWASISHIPCIRINDEVII</sequence>
<dbReference type="InterPro" id="IPR056789">
    <property type="entry name" value="LRR_R13L1-DRL21"/>
</dbReference>
<dbReference type="Gene3D" id="1.20.5.4130">
    <property type="match status" value="1"/>
</dbReference>
<dbReference type="EMBL" id="CABIKO010000456">
    <property type="protein sequence ID" value="VVA36509.1"/>
    <property type="molecule type" value="Genomic_DNA"/>
</dbReference>
<dbReference type="GO" id="GO:0051707">
    <property type="term" value="P:response to other organism"/>
    <property type="evidence" value="ECO:0007669"/>
    <property type="project" value="UniProtKB-ARBA"/>
</dbReference>
<dbReference type="Gene3D" id="3.80.10.10">
    <property type="entry name" value="Ribonuclease Inhibitor"/>
    <property type="match status" value="3"/>
</dbReference>
<dbReference type="InterPro" id="IPR058922">
    <property type="entry name" value="WHD_DRP"/>
</dbReference>
<dbReference type="Gene3D" id="3.40.50.300">
    <property type="entry name" value="P-loop containing nucleotide triphosphate hydrolases"/>
    <property type="match status" value="1"/>
</dbReference>
<evidence type="ECO:0000256" key="3">
    <source>
        <dbReference type="ARBA" id="ARBA00022741"/>
    </source>
</evidence>
<dbReference type="Pfam" id="PF23559">
    <property type="entry name" value="WHD_DRP"/>
    <property type="match status" value="1"/>
</dbReference>
<dbReference type="InterPro" id="IPR036388">
    <property type="entry name" value="WH-like_DNA-bd_sf"/>
</dbReference>
<dbReference type="OMA" id="SGQFDCA"/>
<dbReference type="Gene3D" id="1.10.8.430">
    <property type="entry name" value="Helical domain of apoptotic protease-activating factors"/>
    <property type="match status" value="1"/>
</dbReference>
<dbReference type="SMART" id="SM00369">
    <property type="entry name" value="LRR_TYP"/>
    <property type="match status" value="3"/>
</dbReference>
<dbReference type="GO" id="GO:0043531">
    <property type="term" value="F:ADP binding"/>
    <property type="evidence" value="ECO:0007669"/>
    <property type="project" value="InterPro"/>
</dbReference>
<proteinExistence type="predicted"/>
<feature type="coiled-coil region" evidence="6">
    <location>
        <begin position="39"/>
        <end position="90"/>
    </location>
</feature>
<dbReference type="GO" id="GO:0005524">
    <property type="term" value="F:ATP binding"/>
    <property type="evidence" value="ECO:0007669"/>
    <property type="project" value="UniProtKB-KW"/>
</dbReference>
<keyword evidence="5" id="KW-0067">ATP-binding</keyword>
<protein>
    <submittedName>
        <fullName evidence="11">PREDICTED: putative disease resistance</fullName>
    </submittedName>
</protein>
<keyword evidence="4" id="KW-0611">Plant defense</keyword>
<gene>
    <name evidence="11" type="ORF">ALMOND_2B001299</name>
</gene>
<dbReference type="Proteomes" id="UP000327085">
    <property type="component" value="Chromosome 2"/>
</dbReference>
<dbReference type="InterPro" id="IPR041118">
    <property type="entry name" value="Rx_N"/>
</dbReference>
<feature type="domain" description="Disease resistance N-terminal" evidence="8">
    <location>
        <begin position="10"/>
        <end position="98"/>
    </location>
</feature>
<evidence type="ECO:0000256" key="1">
    <source>
        <dbReference type="ARBA" id="ARBA00022614"/>
    </source>
</evidence>
<keyword evidence="2" id="KW-0677">Repeat</keyword>
<name>A0A5E4G9T9_PRUDU</name>
<organism evidence="11 12">
    <name type="scientific">Prunus dulcis</name>
    <name type="common">Almond</name>
    <name type="synonym">Amygdalus dulcis</name>
    <dbReference type="NCBI Taxonomy" id="3755"/>
    <lineage>
        <taxon>Eukaryota</taxon>
        <taxon>Viridiplantae</taxon>
        <taxon>Streptophyta</taxon>
        <taxon>Embryophyta</taxon>
        <taxon>Tracheophyta</taxon>
        <taxon>Spermatophyta</taxon>
        <taxon>Magnoliopsida</taxon>
        <taxon>eudicotyledons</taxon>
        <taxon>Gunneridae</taxon>
        <taxon>Pentapetalae</taxon>
        <taxon>rosids</taxon>
        <taxon>fabids</taxon>
        <taxon>Rosales</taxon>
        <taxon>Rosaceae</taxon>
        <taxon>Amygdaloideae</taxon>
        <taxon>Amygdaleae</taxon>
        <taxon>Prunus</taxon>
    </lineage>
</organism>
<dbReference type="GO" id="GO:0006952">
    <property type="term" value="P:defense response"/>
    <property type="evidence" value="ECO:0007669"/>
    <property type="project" value="UniProtKB-KW"/>
</dbReference>
<dbReference type="Pfam" id="PF18052">
    <property type="entry name" value="Rx_N"/>
    <property type="match status" value="1"/>
</dbReference>
<evidence type="ECO:0000256" key="6">
    <source>
        <dbReference type="SAM" id="Coils"/>
    </source>
</evidence>
<dbReference type="InParanoid" id="A0A5E4G9T9"/>
<evidence type="ECO:0000256" key="5">
    <source>
        <dbReference type="ARBA" id="ARBA00022840"/>
    </source>
</evidence>
<dbReference type="Gene3D" id="1.10.10.10">
    <property type="entry name" value="Winged helix-like DNA-binding domain superfamily/Winged helix DNA-binding domain"/>
    <property type="match status" value="1"/>
</dbReference>
<dbReference type="InterPro" id="IPR032675">
    <property type="entry name" value="LRR_dom_sf"/>
</dbReference>
<dbReference type="Pfam" id="PF25019">
    <property type="entry name" value="LRR_R13L1-DRL21"/>
    <property type="match status" value="1"/>
</dbReference>
<dbReference type="InterPro" id="IPR003591">
    <property type="entry name" value="Leu-rich_rpt_typical-subtyp"/>
</dbReference>
<dbReference type="Pfam" id="PF00931">
    <property type="entry name" value="NB-ARC"/>
    <property type="match status" value="1"/>
</dbReference>
<evidence type="ECO:0000259" key="9">
    <source>
        <dbReference type="Pfam" id="PF23559"/>
    </source>
</evidence>
<feature type="domain" description="R13L1/DRL21-like LRR repeat region" evidence="10">
    <location>
        <begin position="686"/>
        <end position="811"/>
    </location>
</feature>
<keyword evidence="3" id="KW-0547">Nucleotide-binding</keyword>
<dbReference type="FunFam" id="3.40.50.300:FF:001091">
    <property type="entry name" value="Probable disease resistance protein At1g61300"/>
    <property type="match status" value="1"/>
</dbReference>
<dbReference type="SUPFAM" id="SSF52540">
    <property type="entry name" value="P-loop containing nucleoside triphosphate hydrolases"/>
    <property type="match status" value="1"/>
</dbReference>
<keyword evidence="6" id="KW-0175">Coiled coil</keyword>
<reference evidence="12" key="1">
    <citation type="journal article" date="2020" name="Plant J.">
        <title>Transposons played a major role in the diversification between the closely related almond and peach genomes: results from the almond genome sequence.</title>
        <authorList>
            <person name="Alioto T."/>
            <person name="Alexiou K.G."/>
            <person name="Bardil A."/>
            <person name="Barteri F."/>
            <person name="Castanera R."/>
            <person name="Cruz F."/>
            <person name="Dhingra A."/>
            <person name="Duval H."/>
            <person name="Fernandez I Marti A."/>
            <person name="Frias L."/>
            <person name="Galan B."/>
            <person name="Garcia J.L."/>
            <person name="Howad W."/>
            <person name="Gomez-Garrido J."/>
            <person name="Gut M."/>
            <person name="Julca I."/>
            <person name="Morata J."/>
            <person name="Puigdomenech P."/>
            <person name="Ribeca P."/>
            <person name="Rubio Cabetas M.J."/>
            <person name="Vlasova A."/>
            <person name="Wirthensohn M."/>
            <person name="Garcia-Mas J."/>
            <person name="Gabaldon T."/>
            <person name="Casacuberta J.M."/>
            <person name="Arus P."/>
        </authorList>
    </citation>
    <scope>NUCLEOTIDE SEQUENCE [LARGE SCALE GENOMIC DNA]</scope>
    <source>
        <strain evidence="12">cv. Texas</strain>
    </source>
</reference>
<evidence type="ECO:0000256" key="2">
    <source>
        <dbReference type="ARBA" id="ARBA00022737"/>
    </source>
</evidence>
<evidence type="ECO:0000259" key="7">
    <source>
        <dbReference type="Pfam" id="PF00931"/>
    </source>
</evidence>
<dbReference type="PANTHER" id="PTHR36766">
    <property type="entry name" value="PLANT BROAD-SPECTRUM MILDEW RESISTANCE PROTEIN RPW8"/>
    <property type="match status" value="1"/>
</dbReference>
<dbReference type="PANTHER" id="PTHR36766:SF40">
    <property type="entry name" value="DISEASE RESISTANCE PROTEIN RGA3"/>
    <property type="match status" value="1"/>
</dbReference>
<evidence type="ECO:0000313" key="11">
    <source>
        <dbReference type="EMBL" id="VVA36509.1"/>
    </source>
</evidence>
<feature type="domain" description="NB-ARC" evidence="7">
    <location>
        <begin position="174"/>
        <end position="345"/>
    </location>
</feature>
<dbReference type="InterPro" id="IPR002182">
    <property type="entry name" value="NB-ARC"/>
</dbReference>
<evidence type="ECO:0000259" key="8">
    <source>
        <dbReference type="Pfam" id="PF18052"/>
    </source>
</evidence>
<keyword evidence="1" id="KW-0433">Leucine-rich repeat</keyword>
<evidence type="ECO:0000313" key="12">
    <source>
        <dbReference type="Proteomes" id="UP000327085"/>
    </source>
</evidence>
<dbReference type="InterPro" id="IPR027417">
    <property type="entry name" value="P-loop_NTPase"/>
</dbReference>
<dbReference type="PRINTS" id="PR00364">
    <property type="entry name" value="DISEASERSIST"/>
</dbReference>
<feature type="domain" description="Disease resistance protein winged helix" evidence="9">
    <location>
        <begin position="430"/>
        <end position="498"/>
    </location>
</feature>
<evidence type="ECO:0000256" key="4">
    <source>
        <dbReference type="ARBA" id="ARBA00022821"/>
    </source>
</evidence>
<dbReference type="Gramene" id="VVA36509">
    <property type="protein sequence ID" value="VVA36509"/>
    <property type="gene ID" value="Prudul26B001299"/>
</dbReference>
<dbReference type="InterPro" id="IPR042197">
    <property type="entry name" value="Apaf_helical"/>
</dbReference>
<dbReference type="FunFam" id="1.10.10.10:FF:000322">
    <property type="entry name" value="Probable disease resistance protein At1g63360"/>
    <property type="match status" value="1"/>
</dbReference>
<dbReference type="FunCoup" id="A0A5E4G9T9">
    <property type="interactions" value="389"/>
</dbReference>
<evidence type="ECO:0000259" key="10">
    <source>
        <dbReference type="Pfam" id="PF25019"/>
    </source>
</evidence>